<protein>
    <recommendedName>
        <fullName evidence="1">Integrase catalytic domain-containing protein</fullName>
    </recommendedName>
</protein>
<name>J9D3Y4_9ZZZZ</name>
<dbReference type="EMBL" id="AMCI01000894">
    <property type="protein sequence ID" value="EJX07376.1"/>
    <property type="molecule type" value="Genomic_DNA"/>
</dbReference>
<dbReference type="InterPro" id="IPR001584">
    <property type="entry name" value="Integrase_cat-core"/>
</dbReference>
<comment type="caution">
    <text evidence="2">The sequence shown here is derived from an EMBL/GenBank/DDBJ whole genome shotgun (WGS) entry which is preliminary data.</text>
</comment>
<dbReference type="AlphaFoldDB" id="J9D3Y4"/>
<accession>J9D3Y4</accession>
<organism evidence="2">
    <name type="scientific">gut metagenome</name>
    <dbReference type="NCBI Taxonomy" id="749906"/>
    <lineage>
        <taxon>unclassified sequences</taxon>
        <taxon>metagenomes</taxon>
        <taxon>organismal metagenomes</taxon>
    </lineage>
</organism>
<evidence type="ECO:0000313" key="2">
    <source>
        <dbReference type="EMBL" id="EJX07376.1"/>
    </source>
</evidence>
<evidence type="ECO:0000259" key="1">
    <source>
        <dbReference type="Pfam" id="PF13333"/>
    </source>
</evidence>
<reference evidence="2" key="1">
    <citation type="journal article" date="2012" name="PLoS ONE">
        <title>Gene sets for utilization of primary and secondary nutrition supplies in the distal gut of endangered iberian lynx.</title>
        <authorList>
            <person name="Alcaide M."/>
            <person name="Messina E."/>
            <person name="Richter M."/>
            <person name="Bargiela R."/>
            <person name="Peplies J."/>
            <person name="Huws S.A."/>
            <person name="Newbold C.J."/>
            <person name="Golyshin P.N."/>
            <person name="Simon M.A."/>
            <person name="Lopez G."/>
            <person name="Yakimov M.M."/>
            <person name="Ferrer M."/>
        </authorList>
    </citation>
    <scope>NUCLEOTIDE SEQUENCE</scope>
</reference>
<feature type="non-terminal residue" evidence="2">
    <location>
        <position position="1"/>
    </location>
</feature>
<feature type="domain" description="Integrase catalytic" evidence="1">
    <location>
        <begin position="8"/>
        <end position="48"/>
    </location>
</feature>
<dbReference type="GO" id="GO:0015074">
    <property type="term" value="P:DNA integration"/>
    <property type="evidence" value="ECO:0007669"/>
    <property type="project" value="InterPro"/>
</dbReference>
<dbReference type="Pfam" id="PF13333">
    <property type="entry name" value="rve_2"/>
    <property type="match status" value="1"/>
</dbReference>
<proteinExistence type="predicted"/>
<gene>
    <name evidence="2" type="ORF">EVA_04516</name>
</gene>
<sequence>YRHPRLRHNEKLLSPEQAMEEIQAYIDYWDNDRIQAGLKYRSPKEFKEAISHSGV</sequence>